<gene>
    <name evidence="1" type="ORF">GN277_00290</name>
</gene>
<reference evidence="1 2" key="1">
    <citation type="submission" date="2019-12" db="EMBL/GenBank/DDBJ databases">
        <title>Sporaefaciens musculi gen. nov., sp. nov., a novel bacterium isolated from the caecum of an obese mouse.</title>
        <authorList>
            <person name="Rasmussen T.S."/>
            <person name="Streidl T."/>
            <person name="Hitch T.C.A."/>
            <person name="Wortmann E."/>
            <person name="Deptula P."/>
            <person name="Hansen M."/>
            <person name="Nielsen D.S."/>
            <person name="Clavel T."/>
            <person name="Vogensen F.K."/>
        </authorList>
    </citation>
    <scope>NUCLEOTIDE SEQUENCE [LARGE SCALE GENOMIC DNA]</scope>
    <source>
        <strain evidence="1 2">WCA-9-b2</strain>
    </source>
</reference>
<proteinExistence type="predicted"/>
<protein>
    <submittedName>
        <fullName evidence="1">Uncharacterized protein</fullName>
    </submittedName>
</protein>
<comment type="caution">
    <text evidence="1">The sequence shown here is derived from an EMBL/GenBank/DDBJ whole genome shotgun (WGS) entry which is preliminary data.</text>
</comment>
<keyword evidence="2" id="KW-1185">Reference proteome</keyword>
<dbReference type="AlphaFoldDB" id="A0A7X3MCL5"/>
<dbReference type="Proteomes" id="UP000460412">
    <property type="component" value="Unassembled WGS sequence"/>
</dbReference>
<dbReference type="RefSeq" id="WP_159748884.1">
    <property type="nucleotide sequence ID" value="NZ_WUQX01000001.1"/>
</dbReference>
<organism evidence="1 2">
    <name type="scientific">Sporofaciens musculi</name>
    <dbReference type="NCBI Taxonomy" id="2681861"/>
    <lineage>
        <taxon>Bacteria</taxon>
        <taxon>Bacillati</taxon>
        <taxon>Bacillota</taxon>
        <taxon>Clostridia</taxon>
        <taxon>Lachnospirales</taxon>
        <taxon>Lachnospiraceae</taxon>
        <taxon>Sporofaciens</taxon>
    </lineage>
</organism>
<accession>A0A7X3MCL5</accession>
<evidence type="ECO:0000313" key="1">
    <source>
        <dbReference type="EMBL" id="MXP73936.1"/>
    </source>
</evidence>
<evidence type="ECO:0000313" key="2">
    <source>
        <dbReference type="Proteomes" id="UP000460412"/>
    </source>
</evidence>
<dbReference type="EMBL" id="WUQX01000001">
    <property type="protein sequence ID" value="MXP73936.1"/>
    <property type="molecule type" value="Genomic_DNA"/>
</dbReference>
<name>A0A7X3MCL5_9FIRM</name>
<sequence>MDETEIGRIEKLNKLSSEMKEIVLLIADNIDFVNHICKGKAMQKEKWERYMEHAIINRDNLGIALLLNI</sequence>